<dbReference type="InterPro" id="IPR036640">
    <property type="entry name" value="ABC1_TM_sf"/>
</dbReference>
<protein>
    <submittedName>
        <fullName evidence="11">ATP-binding cassette, subfamily B, bacterial</fullName>
    </submittedName>
</protein>
<dbReference type="GO" id="GO:0016887">
    <property type="term" value="F:ATP hydrolysis activity"/>
    <property type="evidence" value="ECO:0007669"/>
    <property type="project" value="InterPro"/>
</dbReference>
<dbReference type="GO" id="GO:0005524">
    <property type="term" value="F:ATP binding"/>
    <property type="evidence" value="ECO:0007669"/>
    <property type="project" value="UniProtKB-KW"/>
</dbReference>
<dbReference type="PROSITE" id="PS00211">
    <property type="entry name" value="ABC_TRANSPORTER_1"/>
    <property type="match status" value="1"/>
</dbReference>
<proteinExistence type="inferred from homology"/>
<comment type="subcellular location">
    <subcellularLocation>
        <location evidence="1">Cell membrane</location>
        <topology evidence="1">Multi-pass membrane protein</topology>
    </subcellularLocation>
</comment>
<keyword evidence="7 8" id="KW-0472">Membrane</keyword>
<comment type="similarity">
    <text evidence="2">Belongs to the ABC transporter superfamily.</text>
</comment>
<dbReference type="InterPro" id="IPR027417">
    <property type="entry name" value="P-loop_NTPase"/>
</dbReference>
<dbReference type="RefSeq" id="WP_166507812.1">
    <property type="nucleotide sequence ID" value="NZ_CP043026.1"/>
</dbReference>
<sequence length="675" mass="75974">MGNKETVFNSSVKNKKDSFFKSIKKGLKSDLRNHLIQSLKDRWFLSTIIFLITLAVSLLLIANIKNIEMITQLLVSKSVVDVVSNEDSLDKLKELLVRNGIKQSDIDLAMSLIGDRLDDLDKDAFIQDMIKTFFYSNVNYNGKDLYITFWSMDLTLYKLIYIMIADIGGILLGSYVVFVISGWVAQAYESKIRKQLIEKLIDQDVHYFSENKIGELIGTLVKDSQVLSKHVKEAPVNYCLSFVTVAISCAMLFHINWQLALCIFALLGICVGLVLLFILITNQSTKNIHKLSQKLDNDLNEKVYSIRLIKSSGTFNQEKDAFNRQIYEVDKKNKAKLFLSEVSNGLIIGGIGSFAMASIIFGLFLFYNETQSLISIMTAFETGVVVMTLPIMQLRQVIADEPAARISARSVTSILNSIINIEKSSDLLFEEQVTSIKFNNITFKYPGDEKIILKDLNIKLEKNNKYAFVGPTGSGKSTIAKLILRFYDPSTGEIVINNNSKLNKIDLKSWLDKIGYVDQEPQILSGTIYDNIAYGLQDVSEEKVIDAAKKAKLHNLIMTWPDGYKTVLYERGAQLSGGQKQRLVIARLILKDPEILILDEATSALDNLVEAEIQAELEKLMVGRTTISIAHRLSTIRTFDKIFVIEPGVGIVQEGKFDELIKAEGLFKKLYETSN</sequence>
<keyword evidence="3 8" id="KW-0812">Transmembrane</keyword>
<evidence type="ECO:0000256" key="7">
    <source>
        <dbReference type="ARBA" id="ARBA00023136"/>
    </source>
</evidence>
<evidence type="ECO:0000256" key="6">
    <source>
        <dbReference type="ARBA" id="ARBA00022989"/>
    </source>
</evidence>
<feature type="transmembrane region" description="Helical" evidence="8">
    <location>
        <begin position="346"/>
        <end position="367"/>
    </location>
</feature>
<dbReference type="InterPro" id="IPR011527">
    <property type="entry name" value="ABC1_TM_dom"/>
</dbReference>
<evidence type="ECO:0000256" key="3">
    <source>
        <dbReference type="ARBA" id="ARBA00022692"/>
    </source>
</evidence>
<evidence type="ECO:0000256" key="8">
    <source>
        <dbReference type="SAM" id="Phobius"/>
    </source>
</evidence>
<feature type="transmembrane region" description="Helical" evidence="8">
    <location>
        <begin position="373"/>
        <end position="392"/>
    </location>
</feature>
<keyword evidence="4" id="KW-0547">Nucleotide-binding</keyword>
<dbReference type="SUPFAM" id="SSF52540">
    <property type="entry name" value="P-loop containing nucleoside triphosphate hydrolases"/>
    <property type="match status" value="1"/>
</dbReference>
<dbReference type="PANTHER" id="PTHR43394:SF15">
    <property type="entry name" value="ALPHA-FACTOR-TRANSPORTING ATPASE"/>
    <property type="match status" value="1"/>
</dbReference>
<dbReference type="Pfam" id="PF00664">
    <property type="entry name" value="ABC_membrane"/>
    <property type="match status" value="1"/>
</dbReference>
<dbReference type="AlphaFoldDB" id="A0A5B9Y587"/>
<evidence type="ECO:0000256" key="2">
    <source>
        <dbReference type="ARBA" id="ARBA00005417"/>
    </source>
</evidence>
<dbReference type="KEGG" id="schi:SCHIN_v1c02200"/>
<evidence type="ECO:0000256" key="5">
    <source>
        <dbReference type="ARBA" id="ARBA00022840"/>
    </source>
</evidence>
<feature type="transmembrane region" description="Helical" evidence="8">
    <location>
        <begin position="159"/>
        <end position="185"/>
    </location>
</feature>
<dbReference type="FunFam" id="3.40.50.300:FF:000218">
    <property type="entry name" value="Multidrug ABC transporter ATP-binding protein"/>
    <property type="match status" value="1"/>
</dbReference>
<dbReference type="CDD" id="cd07346">
    <property type="entry name" value="ABC_6TM_exporters"/>
    <property type="match status" value="1"/>
</dbReference>
<dbReference type="InterPro" id="IPR003593">
    <property type="entry name" value="AAA+_ATPase"/>
</dbReference>
<dbReference type="SMART" id="SM00382">
    <property type="entry name" value="AAA"/>
    <property type="match status" value="1"/>
</dbReference>
<dbReference type="Proteomes" id="UP000323144">
    <property type="component" value="Chromosome"/>
</dbReference>
<evidence type="ECO:0000256" key="4">
    <source>
        <dbReference type="ARBA" id="ARBA00022741"/>
    </source>
</evidence>
<feature type="domain" description="ABC transmembrane type-1" evidence="10">
    <location>
        <begin position="144"/>
        <end position="400"/>
    </location>
</feature>
<dbReference type="InterPro" id="IPR017871">
    <property type="entry name" value="ABC_transporter-like_CS"/>
</dbReference>
<gene>
    <name evidence="11" type="ORF">SCHIN_v1c02200</name>
</gene>
<dbReference type="InterPro" id="IPR003439">
    <property type="entry name" value="ABC_transporter-like_ATP-bd"/>
</dbReference>
<keyword evidence="6 8" id="KW-1133">Transmembrane helix</keyword>
<keyword evidence="5 11" id="KW-0067">ATP-binding</keyword>
<reference evidence="11 12" key="1">
    <citation type="submission" date="2019-08" db="EMBL/GenBank/DDBJ databases">
        <title>Complete genome sequence of Spiroplasma chinense CCH (DSM 19755).</title>
        <authorList>
            <person name="Shen H.-Y."/>
            <person name="Lin Y.-C."/>
            <person name="Chou L."/>
            <person name="Kuo C.-H."/>
        </authorList>
    </citation>
    <scope>NUCLEOTIDE SEQUENCE [LARGE SCALE GENOMIC DNA]</scope>
    <source>
        <strain evidence="11 12">CCH</strain>
    </source>
</reference>
<dbReference type="InterPro" id="IPR039421">
    <property type="entry name" value="Type_1_exporter"/>
</dbReference>
<dbReference type="EMBL" id="CP043026">
    <property type="protein sequence ID" value="QEH61417.1"/>
    <property type="molecule type" value="Genomic_DNA"/>
</dbReference>
<evidence type="ECO:0000259" key="9">
    <source>
        <dbReference type="PROSITE" id="PS50893"/>
    </source>
</evidence>
<name>A0A5B9Y587_9MOLU</name>
<keyword evidence="12" id="KW-1185">Reference proteome</keyword>
<dbReference type="PROSITE" id="PS50893">
    <property type="entry name" value="ABC_TRANSPORTER_2"/>
    <property type="match status" value="1"/>
</dbReference>
<accession>A0A5B9Y587</accession>
<dbReference type="SUPFAM" id="SSF90123">
    <property type="entry name" value="ABC transporter transmembrane region"/>
    <property type="match status" value="1"/>
</dbReference>
<feature type="domain" description="ABC transporter" evidence="9">
    <location>
        <begin position="436"/>
        <end position="673"/>
    </location>
</feature>
<evidence type="ECO:0000313" key="12">
    <source>
        <dbReference type="Proteomes" id="UP000323144"/>
    </source>
</evidence>
<dbReference type="Gene3D" id="3.40.50.300">
    <property type="entry name" value="P-loop containing nucleotide triphosphate hydrolases"/>
    <property type="match status" value="1"/>
</dbReference>
<evidence type="ECO:0000259" key="10">
    <source>
        <dbReference type="PROSITE" id="PS50929"/>
    </source>
</evidence>
<dbReference type="GO" id="GO:0005886">
    <property type="term" value="C:plasma membrane"/>
    <property type="evidence" value="ECO:0007669"/>
    <property type="project" value="UniProtKB-SubCell"/>
</dbReference>
<organism evidence="11 12">
    <name type="scientific">Spiroplasma chinense</name>
    <dbReference type="NCBI Taxonomy" id="216932"/>
    <lineage>
        <taxon>Bacteria</taxon>
        <taxon>Bacillati</taxon>
        <taxon>Mycoplasmatota</taxon>
        <taxon>Mollicutes</taxon>
        <taxon>Entomoplasmatales</taxon>
        <taxon>Spiroplasmataceae</taxon>
        <taxon>Spiroplasma</taxon>
    </lineage>
</organism>
<dbReference type="GO" id="GO:0015421">
    <property type="term" value="F:ABC-type oligopeptide transporter activity"/>
    <property type="evidence" value="ECO:0007669"/>
    <property type="project" value="TreeGrafter"/>
</dbReference>
<dbReference type="GO" id="GO:0090374">
    <property type="term" value="P:oligopeptide export from mitochondrion"/>
    <property type="evidence" value="ECO:0007669"/>
    <property type="project" value="TreeGrafter"/>
</dbReference>
<dbReference type="PROSITE" id="PS50929">
    <property type="entry name" value="ABC_TM1F"/>
    <property type="match status" value="1"/>
</dbReference>
<evidence type="ECO:0000256" key="1">
    <source>
        <dbReference type="ARBA" id="ARBA00004651"/>
    </source>
</evidence>
<evidence type="ECO:0000313" key="11">
    <source>
        <dbReference type="EMBL" id="QEH61417.1"/>
    </source>
</evidence>
<feature type="transmembrane region" description="Helical" evidence="8">
    <location>
        <begin position="263"/>
        <end position="281"/>
    </location>
</feature>
<dbReference type="Gene3D" id="1.20.1560.10">
    <property type="entry name" value="ABC transporter type 1, transmembrane domain"/>
    <property type="match status" value="1"/>
</dbReference>
<feature type="transmembrane region" description="Helical" evidence="8">
    <location>
        <begin position="43"/>
        <end position="64"/>
    </location>
</feature>
<dbReference type="Pfam" id="PF00005">
    <property type="entry name" value="ABC_tran"/>
    <property type="match status" value="1"/>
</dbReference>
<dbReference type="PANTHER" id="PTHR43394">
    <property type="entry name" value="ATP-DEPENDENT PERMEASE MDL1, MITOCHONDRIAL"/>
    <property type="match status" value="1"/>
</dbReference>